<dbReference type="GeneID" id="106664692"/>
<dbReference type="EnsemblMetazoa" id="XM_014390625.2">
    <property type="protein sequence ID" value="XP_014246111.1"/>
    <property type="gene ID" value="LOC106664692"/>
</dbReference>
<feature type="region of interest" description="Disordered" evidence="1">
    <location>
        <begin position="1096"/>
        <end position="1115"/>
    </location>
</feature>
<accession>A0A8I6RJ73</accession>
<feature type="region of interest" description="Disordered" evidence="1">
    <location>
        <begin position="2091"/>
        <end position="2123"/>
    </location>
</feature>
<dbReference type="Proteomes" id="UP000494040">
    <property type="component" value="Unassembled WGS sequence"/>
</dbReference>
<reference evidence="2" key="1">
    <citation type="submission" date="2022-01" db="UniProtKB">
        <authorList>
            <consortium name="EnsemblMetazoa"/>
        </authorList>
    </citation>
    <scope>IDENTIFICATION</scope>
</reference>
<organism evidence="2 3">
    <name type="scientific">Cimex lectularius</name>
    <name type="common">Bed bug</name>
    <name type="synonym">Acanthia lectularia</name>
    <dbReference type="NCBI Taxonomy" id="79782"/>
    <lineage>
        <taxon>Eukaryota</taxon>
        <taxon>Metazoa</taxon>
        <taxon>Ecdysozoa</taxon>
        <taxon>Arthropoda</taxon>
        <taxon>Hexapoda</taxon>
        <taxon>Insecta</taxon>
        <taxon>Pterygota</taxon>
        <taxon>Neoptera</taxon>
        <taxon>Paraneoptera</taxon>
        <taxon>Hemiptera</taxon>
        <taxon>Heteroptera</taxon>
        <taxon>Panheteroptera</taxon>
        <taxon>Cimicomorpha</taxon>
        <taxon>Cimicidae</taxon>
        <taxon>Cimex</taxon>
    </lineage>
</organism>
<dbReference type="KEGG" id="clec:106664692"/>
<sequence length="3260" mass="372643">MHRDMSYYQSPGVLVASVVYALMNQGYHVSRNVRTQWFFKHLNKKINLQPISDITQDCEIQILSVYPQDPPSDWGPENSLSYQYLITTSTNVVYLSKVSKAVYCLDLSPSISAVDIQHGQVMLDEIVSAVRHSIEGVVKPFYVPGTDIIFEPDLFVTVIVHTPFFTTPAQQVLVQGWRVTAENVEEFLSAIIKQLELLEDTIADVSALVHDEIESLRQKQAESERLVGGLFEEVNDKQPGLPPGISMVSPDSGFINLLRYGMLALRLLPSSNLSNLIVVTDGMITLPDIHVLDSVLTQLRSNAVAVSFLHVGSQFHPHSSHGLVPYSELMQFIASATLGAYIPSPYLYSQDKSIDIYQEAFITWSFRRKAVQEFSTPTPRHGDWNISNQGFYGNREPQLLVKKQSEDHLNASLTSILCCRLHEGYMIKNVHLRGNDLEVTMMLPWSNHIYLEYIITSEWPPVAAKNLVHYVLSIKAPYEFLHDITCLMKKPFQSPYRQAVVSRFWCTLKTLSHTDILLSHLDSFSENTMAYTIPDSIRNGMPLFYLPSSSSPPELSSSGSSCPQFAQFWRPVVVLEPSVWQKWLHTHRLGLILQPDRPLPNSLHTVANNPRVHVLQCRQAEAALYCSLKKLTTFVLIENHSYIKIMPTDNEKGPNWFYIVRVTSKPPCAVIHIAFLGGTPGNLRHQVVETIKEEISNLKIPQRADMRKYDPIDTQLRSEVECCTVIQKPLEKILIRYERMPCEFGTVVFPDGTQPISAAKPLRPSSTLITTLSRYLHHKRSIWDAHTPSASHNNMLPTMLTTLTRMRLQEGFRFAHCSAGIINMVLEVQMKCFDDDTPNTNTGQIQPCIIQYVLFPPHLTSSSMKGRINKNNEEATSGLLIFDQIFQETSRDKFGSSSNSGDEGGDELENEQRTELITECWIEPQHGIVTGSPSNRTYMENLHYHQIADMIWRVDAECISNLLTFDHLQLMCHNQQITPPLALDPSSLHHNPLENWPHAVAIEDKRIHRIPFAYNLLNLLPKCQQAELLSPVFIQELSDVWNNKSRTDAPNNLLMENLLTQLQELHHRELHLTEHESSQLMQLIIKRARDVGKHPVPFPSGVNKFDGRKVSDTESTDTCETVPAASDWARMISWAMYASEVTTPPQGSTDDIKTSKQNSKNHLCDGKKQKVYIPKWRCFVKSMASTHCVLTFIPASFQDLKALMLGSDIKMYKLYETTEKKLNDSKEFYNRVPESSSNHESSEHFQQTSSVSDVEYSDLMSFSKASSKIDLQFSEEDLVFESVSSKKGNLKEMLEPFRLRSSSWDPMKKNSDSIKVDNKRVRTSSVGAKMKPIGFQKRLLTNDGDDFAKYCNKKDENYKPCFGALTLPIYVYDCPLSNLVDALIFKSSFERRNDIFQNKSTKSEPEHLINKMDSETTPDDLDLQHHCKVITQAFNKAFVEALFKSLHSNHKICSIDIQSAVDECEETLLEIDITKYMQTVCGHCKHLLKEDMLVANSSQFIPSTCLPPELFPLHKLIKQRFLEILTVCFKSVPTSPEYFFCCPPVQISRLADVGLDISSHRIDTQEFDGITLQSIDFSSNQNSMIGGWDRLAFESTQDDARTSLLSNMDSDSVSDYLNEASDELFPLFLHLVCSIRSTDKTKLITSPVKIIPTCLGELIGDIKRLEPFDLAKTTISLDMYCLTLPPAYPADLPPGNLSTHLMQDVLGTSLVHQESAQTTDQHFVNEGLKSNDKLQHLPIQQNKAVNKCIIEIEWFLQDEIAVFLLDSCPVNESTLNFVANHVISSDGRRYSCIQNTVGLNFVFGPEHSLERFIKEFAQMKITGYCLKQENDFYYLVKSQETGENQKDFYPFGNTHMHDDFRSYFCSAKNLAEVNKSEWTEMDSKAFSTKLSVRWIKELNQYRSTMPNFWLILKIYEEKVTCYFHCRFLEIDSEEVQQYKYIHQNVLENIESVCKIVNQTLLLNSLHETRMCDVLLQPETADDLWNPNQSLPFLKTLEDGVDIDMRGSYAETTQKFRPGSFSCPVVWQTHLTLHPRLKTGPGKPGLSRAIQALRTVLNRFSVNNRTNMFVYQDNSGSNVFYLRLHENIKNSSKTIEEENSPGPVSRSSSINSLTNKKQHDDSLAKDYRPRLKSFGESIDSLVSKQEELTLKVHGIAPAGAEITNELVQVLHNRLDDAVLEVVSVMLARNPMCKLSPDDVHFIQKPNHKADSITQFTIPKYAHHSLEALIFYIRQNLLQFLFLPKYIDNRFQFQDYSQPEGSPKRISENNIYLYNQSPVSGNKGIACLAVSLVDVKGNILCEGECNKPINIFCENQPLHPGIFHEITCTEVFDSSCDNTESSDVLMEVRLWKKGRVNMELLIQKLKGIVQFSLWDLLMEYHLLNTPLKEKCIDKTTGEESEVMNKLFYKEIPGWLQYGHELNVPAVKTHTIKLTTRHAVTITLREIKNLIQLHEPITHVFYENSEKTGAITYNGDYEIPSISTCYLISGNASFYTNQLHTEQRCSMDSDIKNTVVLQKFSAYVSPVHEGNQFVPRHRFLIAVITNEQVIVYMYNWSKDRVENLTKLLTQLGLWLSARSNFLIGILTQKMGLFHNQPCLRKSTPQLTCMDGTEFESLLNFTPASTPRKIPSANMTSITQILRDSDPIIKKSTSNDPVVSSIYQVMDIRSKDKREQQDKLHMMWQSRGVTPYIPLSEHTLELFLSYSRSIHYCLTPLLFHPKWRLESAATRDNSLLLNTSSMRILDYSVDLRWHQAICSNFVNEYKQYLQTLGYIPVQTAPSTPRKIGKCAQPDESTKCYLQKSLLGGIIMLEISLLEPFFQVKLHAIEYSRLQPKPTTSWLPQILLNFLDECERVKVLIHLHSFTYDFHLRCLQCYISGDPSPLTRDYHLTSFLDDFLKYYPKAPNFARSLASCGSLCISNLSTPPLQLFHYLLSHEKDYDMEVVRMLPYESNVDPDYSSRENEFILIKQSITPKKDMGEGKQIDEFKVISIVALEKSSIKTVIKLNYYVILTPGRDLYPKPDNEWSLGKFCTVSTTNHLVYSKLCSSTQSSDTYLDCIPQQEFETGETDDAYLIRRESVNYLGYYSSHEQLMQQLMKLESLKVQKHIEMMVNKGSIDCQIHLLWNKLLSNPSSNSLTYCELFELRDLAYIQKMLDMDKRLNPMLLQPFTWYQGLMKILMSKYADKCKVFVSPDSFTQHLLILHPRFLEGFVMLTLDSANSFGELSIVFRHPYKCDVSAEDIHNLIEGVVNACCYHLWMNLLI</sequence>
<evidence type="ECO:0000313" key="2">
    <source>
        <dbReference type="EnsemblMetazoa" id="XP_014246111.1"/>
    </source>
</evidence>
<feature type="region of interest" description="Disordered" evidence="1">
    <location>
        <begin position="891"/>
        <end position="910"/>
    </location>
</feature>
<dbReference type="OrthoDB" id="43547at2759"/>
<feature type="compositionally biased region" description="Polar residues" evidence="1">
    <location>
        <begin position="2104"/>
        <end position="2114"/>
    </location>
</feature>
<dbReference type="PANTHER" id="PTHR14918">
    <property type="entry name" value="KICSTOR COMPLEX PROTEIN SZT2"/>
    <property type="match status" value="1"/>
</dbReference>
<evidence type="ECO:0000256" key="1">
    <source>
        <dbReference type="SAM" id="MobiDB-lite"/>
    </source>
</evidence>
<keyword evidence="3" id="KW-1185">Reference proteome</keyword>
<feature type="region of interest" description="Disordered" evidence="1">
    <location>
        <begin position="1230"/>
        <end position="1249"/>
    </location>
</feature>
<protein>
    <recommendedName>
        <fullName evidence="4">KICSTOR complex protein SZT2</fullName>
    </recommendedName>
</protein>
<dbReference type="PANTHER" id="PTHR14918:SF3">
    <property type="entry name" value="KICSTOR COMPLEX PROTEIN SZT2"/>
    <property type="match status" value="1"/>
</dbReference>
<evidence type="ECO:0000313" key="3">
    <source>
        <dbReference type="Proteomes" id="UP000494040"/>
    </source>
</evidence>
<name>A0A8I6RJ73_CIMLE</name>
<dbReference type="GO" id="GO:0005777">
    <property type="term" value="C:peroxisome"/>
    <property type="evidence" value="ECO:0007669"/>
    <property type="project" value="InterPro"/>
</dbReference>
<evidence type="ECO:0008006" key="4">
    <source>
        <dbReference type="Google" id="ProtNLM"/>
    </source>
</evidence>
<dbReference type="InterPro" id="IPR033228">
    <property type="entry name" value="SZT2"/>
</dbReference>
<proteinExistence type="predicted"/>
<dbReference type="OMA" id="PLFVHIT"/>
<dbReference type="RefSeq" id="XP_014246111.1">
    <property type="nucleotide sequence ID" value="XM_014390625.2"/>
</dbReference>